<evidence type="ECO:0000256" key="1">
    <source>
        <dbReference type="SAM" id="MobiDB-lite"/>
    </source>
</evidence>
<keyword evidence="3" id="KW-1185">Reference proteome</keyword>
<protein>
    <submittedName>
        <fullName evidence="2">GDNF-inducible zinc finger protein 1-like</fullName>
    </submittedName>
</protein>
<feature type="region of interest" description="Disordered" evidence="1">
    <location>
        <begin position="469"/>
        <end position="491"/>
    </location>
</feature>
<name>A0A482VII8_ASBVE</name>
<comment type="caution">
    <text evidence="2">The sequence shown here is derived from an EMBL/GenBank/DDBJ whole genome shotgun (WGS) entry which is preliminary data.</text>
</comment>
<feature type="compositionally biased region" description="Basic and acidic residues" evidence="1">
    <location>
        <begin position="479"/>
        <end position="491"/>
    </location>
</feature>
<reference evidence="2 3" key="1">
    <citation type="submission" date="2017-03" db="EMBL/GenBank/DDBJ databases">
        <title>Genome of the blue death feigning beetle - Asbolus verrucosus.</title>
        <authorList>
            <person name="Rider S.D."/>
        </authorList>
    </citation>
    <scope>NUCLEOTIDE SEQUENCE [LARGE SCALE GENOMIC DNA]</scope>
    <source>
        <strain evidence="2">Butters</strain>
        <tissue evidence="2">Head and leg muscle</tissue>
    </source>
</reference>
<evidence type="ECO:0000313" key="2">
    <source>
        <dbReference type="EMBL" id="RZC32228.1"/>
    </source>
</evidence>
<organism evidence="2 3">
    <name type="scientific">Asbolus verrucosus</name>
    <name type="common">Desert ironclad beetle</name>
    <dbReference type="NCBI Taxonomy" id="1661398"/>
    <lineage>
        <taxon>Eukaryota</taxon>
        <taxon>Metazoa</taxon>
        <taxon>Ecdysozoa</taxon>
        <taxon>Arthropoda</taxon>
        <taxon>Hexapoda</taxon>
        <taxon>Insecta</taxon>
        <taxon>Pterygota</taxon>
        <taxon>Neoptera</taxon>
        <taxon>Endopterygota</taxon>
        <taxon>Coleoptera</taxon>
        <taxon>Polyphaga</taxon>
        <taxon>Cucujiformia</taxon>
        <taxon>Tenebrionidae</taxon>
        <taxon>Pimeliinae</taxon>
        <taxon>Asbolus</taxon>
    </lineage>
</organism>
<dbReference type="Proteomes" id="UP000292052">
    <property type="component" value="Unassembled WGS sequence"/>
</dbReference>
<gene>
    <name evidence="2" type="ORF">BDFB_004466</name>
</gene>
<accession>A0A482VII8</accession>
<feature type="region of interest" description="Disordered" evidence="1">
    <location>
        <begin position="306"/>
        <end position="373"/>
    </location>
</feature>
<sequence length="491" mass="55755">MSENNLEMDENEIHYVYEDQEFVLDKEEINPELRDLICAEGSRALLVDGQYILTDSQAILLQEGDNNLTQYYINDNTEGFIVDGEDASVNSLFESTEILQLVEEDTNGDQQIIYYTNENPNTEEFTTSQDIPEQNGVEGIQDEDGNIYPFKRIKLEGQMLQFDEFVPKQENVVMSHQADDEHNSVQYAIMEDGNFQISSFSTETQPIEESESDKSTDAQLVDLSKITGRNLITGQTVTLHSYMEKLKKKLKNNNLTQKSRPSKKIYDDEVRRPELSDLLDRKISIGKTKSGKKIVGKIIHIERKGDALKAPTKESEEEEEEEEVDDNLVINDHLPETVDVAEGQDKDESPPPPAAVASESEEAPTSEVEKAEDQTRILVKKCSVSKDSFEQISKTLGGVMEMESVRKKLENKNIVVKLVEKRYVSETDTVIKSTSYSYGYMEKDTNQVVEDEVVEKWRFVPDQNTQDVLLGDHITSEGSEDKNKSLEKKST</sequence>
<dbReference type="AlphaFoldDB" id="A0A482VII8"/>
<dbReference type="EMBL" id="QDEB01098703">
    <property type="protein sequence ID" value="RZC32228.1"/>
    <property type="molecule type" value="Genomic_DNA"/>
</dbReference>
<evidence type="ECO:0000313" key="3">
    <source>
        <dbReference type="Proteomes" id="UP000292052"/>
    </source>
</evidence>
<dbReference type="OrthoDB" id="1405595at2759"/>
<feature type="compositionally biased region" description="Acidic residues" evidence="1">
    <location>
        <begin position="315"/>
        <end position="326"/>
    </location>
</feature>
<proteinExistence type="predicted"/>